<evidence type="ECO:0000259" key="13">
    <source>
        <dbReference type="PROSITE" id="PS50885"/>
    </source>
</evidence>
<dbReference type="Pfam" id="PF00672">
    <property type="entry name" value="HAMP"/>
    <property type="match status" value="1"/>
</dbReference>
<feature type="transmembrane region" description="Helical" evidence="11">
    <location>
        <begin position="20"/>
        <end position="38"/>
    </location>
</feature>
<feature type="transmembrane region" description="Helical" evidence="11">
    <location>
        <begin position="58"/>
        <end position="81"/>
    </location>
</feature>
<evidence type="ECO:0000256" key="3">
    <source>
        <dbReference type="ARBA" id="ARBA00012438"/>
    </source>
</evidence>
<comment type="caution">
    <text evidence="14">The sequence shown here is derived from an EMBL/GenBank/DDBJ whole genome shotgun (WGS) entry which is preliminary data.</text>
</comment>
<evidence type="ECO:0000256" key="4">
    <source>
        <dbReference type="ARBA" id="ARBA00022553"/>
    </source>
</evidence>
<evidence type="ECO:0000313" key="15">
    <source>
        <dbReference type="Proteomes" id="UP001180724"/>
    </source>
</evidence>
<dbReference type="RefSeq" id="WP_311582165.1">
    <property type="nucleotide sequence ID" value="NZ_JAVRFH010000056.1"/>
</dbReference>
<dbReference type="InterPro" id="IPR036890">
    <property type="entry name" value="HATPase_C_sf"/>
</dbReference>
<dbReference type="InterPro" id="IPR050428">
    <property type="entry name" value="TCS_sensor_his_kinase"/>
</dbReference>
<dbReference type="CDD" id="cd00082">
    <property type="entry name" value="HisKA"/>
    <property type="match status" value="1"/>
</dbReference>
<feature type="domain" description="HAMP" evidence="13">
    <location>
        <begin position="82"/>
        <end position="135"/>
    </location>
</feature>
<dbReference type="SUPFAM" id="SSF158472">
    <property type="entry name" value="HAMP domain-like"/>
    <property type="match status" value="1"/>
</dbReference>
<protein>
    <recommendedName>
        <fullName evidence="3">histidine kinase</fullName>
        <ecNumber evidence="3">2.7.13.3</ecNumber>
    </recommendedName>
</protein>
<keyword evidence="10 11" id="KW-0472">Membrane</keyword>
<dbReference type="Pfam" id="PF00512">
    <property type="entry name" value="HisKA"/>
    <property type="match status" value="1"/>
</dbReference>
<comment type="subcellular location">
    <subcellularLocation>
        <location evidence="2">Cell membrane</location>
    </subcellularLocation>
</comment>
<evidence type="ECO:0000256" key="11">
    <source>
        <dbReference type="SAM" id="Phobius"/>
    </source>
</evidence>
<evidence type="ECO:0000256" key="2">
    <source>
        <dbReference type="ARBA" id="ARBA00004236"/>
    </source>
</evidence>
<keyword evidence="4" id="KW-0597">Phosphoprotein</keyword>
<accession>A0ABU3AZA8</accession>
<evidence type="ECO:0000256" key="10">
    <source>
        <dbReference type="ARBA" id="ARBA00023136"/>
    </source>
</evidence>
<dbReference type="EMBL" id="JAVRFH010000056">
    <property type="protein sequence ID" value="MDT0615258.1"/>
    <property type="molecule type" value="Genomic_DNA"/>
</dbReference>
<gene>
    <name evidence="14" type="ORF">RM812_34480</name>
</gene>
<dbReference type="Gene3D" id="6.10.340.10">
    <property type="match status" value="1"/>
</dbReference>
<dbReference type="SUPFAM" id="SSF47384">
    <property type="entry name" value="Homodimeric domain of signal transducing histidine kinase"/>
    <property type="match status" value="1"/>
</dbReference>
<keyword evidence="15" id="KW-1185">Reference proteome</keyword>
<dbReference type="InterPro" id="IPR003660">
    <property type="entry name" value="HAMP_dom"/>
</dbReference>
<dbReference type="Gene3D" id="3.30.565.10">
    <property type="entry name" value="Histidine kinase-like ATPase, C-terminal domain"/>
    <property type="match status" value="1"/>
</dbReference>
<dbReference type="SUPFAM" id="SSF55874">
    <property type="entry name" value="ATPase domain of HSP90 chaperone/DNA topoisomerase II/histidine kinase"/>
    <property type="match status" value="1"/>
</dbReference>
<keyword evidence="7 14" id="KW-0418">Kinase</keyword>
<dbReference type="PANTHER" id="PTHR45436">
    <property type="entry name" value="SENSOR HISTIDINE KINASE YKOH"/>
    <property type="match status" value="1"/>
</dbReference>
<dbReference type="SMART" id="SM00387">
    <property type="entry name" value="HATPase_c"/>
    <property type="match status" value="1"/>
</dbReference>
<dbReference type="SMART" id="SM00388">
    <property type="entry name" value="HisKA"/>
    <property type="match status" value="1"/>
</dbReference>
<keyword evidence="8 11" id="KW-1133">Transmembrane helix</keyword>
<reference evidence="14" key="1">
    <citation type="submission" date="2024-05" db="EMBL/GenBank/DDBJ databases">
        <title>30 novel species of actinomycetes from the DSMZ collection.</title>
        <authorList>
            <person name="Nouioui I."/>
        </authorList>
    </citation>
    <scope>NUCLEOTIDE SEQUENCE</scope>
    <source>
        <strain evidence="14">DSM 40712</strain>
    </source>
</reference>
<dbReference type="SMART" id="SM00304">
    <property type="entry name" value="HAMP"/>
    <property type="match status" value="1"/>
</dbReference>
<evidence type="ECO:0000256" key="5">
    <source>
        <dbReference type="ARBA" id="ARBA00022679"/>
    </source>
</evidence>
<dbReference type="InterPro" id="IPR003661">
    <property type="entry name" value="HisK_dim/P_dom"/>
</dbReference>
<dbReference type="InterPro" id="IPR004358">
    <property type="entry name" value="Sig_transdc_His_kin-like_C"/>
</dbReference>
<organism evidence="14 15">
    <name type="scientific">Streptomyces lancefieldiae</name>
    <dbReference type="NCBI Taxonomy" id="3075520"/>
    <lineage>
        <taxon>Bacteria</taxon>
        <taxon>Bacillati</taxon>
        <taxon>Actinomycetota</taxon>
        <taxon>Actinomycetes</taxon>
        <taxon>Kitasatosporales</taxon>
        <taxon>Streptomycetaceae</taxon>
        <taxon>Streptomyces</taxon>
    </lineage>
</organism>
<name>A0ABU3AZA8_9ACTN</name>
<dbReference type="EC" id="2.7.13.3" evidence="3"/>
<evidence type="ECO:0000256" key="9">
    <source>
        <dbReference type="ARBA" id="ARBA00023012"/>
    </source>
</evidence>
<evidence type="ECO:0000313" key="14">
    <source>
        <dbReference type="EMBL" id="MDT0615258.1"/>
    </source>
</evidence>
<evidence type="ECO:0000259" key="12">
    <source>
        <dbReference type="PROSITE" id="PS50109"/>
    </source>
</evidence>
<dbReference type="PANTHER" id="PTHR45436:SF5">
    <property type="entry name" value="SENSOR HISTIDINE KINASE TRCS"/>
    <property type="match status" value="1"/>
</dbReference>
<dbReference type="CDD" id="cd06225">
    <property type="entry name" value="HAMP"/>
    <property type="match status" value="1"/>
</dbReference>
<dbReference type="Pfam" id="PF02518">
    <property type="entry name" value="HATPase_c"/>
    <property type="match status" value="1"/>
</dbReference>
<dbReference type="PROSITE" id="PS50109">
    <property type="entry name" value="HIS_KIN"/>
    <property type="match status" value="1"/>
</dbReference>
<dbReference type="Proteomes" id="UP001180724">
    <property type="component" value="Unassembled WGS sequence"/>
</dbReference>
<evidence type="ECO:0000256" key="7">
    <source>
        <dbReference type="ARBA" id="ARBA00022777"/>
    </source>
</evidence>
<comment type="catalytic activity">
    <reaction evidence="1">
        <text>ATP + protein L-histidine = ADP + protein N-phospho-L-histidine.</text>
        <dbReference type="EC" id="2.7.13.3"/>
    </reaction>
</comment>
<dbReference type="PROSITE" id="PS50885">
    <property type="entry name" value="HAMP"/>
    <property type="match status" value="1"/>
</dbReference>
<keyword evidence="5" id="KW-0808">Transferase</keyword>
<dbReference type="PRINTS" id="PR00344">
    <property type="entry name" value="BCTRLSENSOR"/>
</dbReference>
<feature type="domain" description="Histidine kinase" evidence="12">
    <location>
        <begin position="143"/>
        <end position="358"/>
    </location>
</feature>
<sequence>MDRRPGPSVRLKLTLSYTGFLMLAGTLMLIAGWLFLTRVKHVGLVFVPDYRLSVARDFAPMAAVTMMFLLVFGLGGGWFLAGRMLAPLNRITHATRMAANGSLSHRVQLPGRKDEFRELADAFDTMLVRLEAHVAEQQRFAANASHELRTPLAISKSLLDVARTDPHHDTGELIDRLRAVNTRAVDLTEALLLLSRAEQRSFTREPVDLSLMAEEATETLFLLAEKHGVTLENSGDVAPTTGSPALLLQLTTNLVQNAIVHNLPEHGNVWVHTSVRRDTVVLTVENTGERITPQLVSTLTEPFQRGTERVHTDHTGHAGVGLGLAIVKTITQAHDGTLILTPRSAGGIRITVELPAISPHVGG</sequence>
<evidence type="ECO:0000256" key="1">
    <source>
        <dbReference type="ARBA" id="ARBA00000085"/>
    </source>
</evidence>
<dbReference type="Gene3D" id="1.10.287.130">
    <property type="match status" value="1"/>
</dbReference>
<dbReference type="InterPro" id="IPR005467">
    <property type="entry name" value="His_kinase_dom"/>
</dbReference>
<evidence type="ECO:0000256" key="6">
    <source>
        <dbReference type="ARBA" id="ARBA00022692"/>
    </source>
</evidence>
<dbReference type="InterPro" id="IPR003594">
    <property type="entry name" value="HATPase_dom"/>
</dbReference>
<dbReference type="GO" id="GO:0016301">
    <property type="term" value="F:kinase activity"/>
    <property type="evidence" value="ECO:0007669"/>
    <property type="project" value="UniProtKB-KW"/>
</dbReference>
<proteinExistence type="predicted"/>
<dbReference type="InterPro" id="IPR036097">
    <property type="entry name" value="HisK_dim/P_sf"/>
</dbReference>
<keyword evidence="9" id="KW-0902">Two-component regulatory system</keyword>
<keyword evidence="6 11" id="KW-0812">Transmembrane</keyword>
<evidence type="ECO:0000256" key="8">
    <source>
        <dbReference type="ARBA" id="ARBA00022989"/>
    </source>
</evidence>